<dbReference type="InterPro" id="IPR011551">
    <property type="entry name" value="NTP_PyrPHydrolase_MazG"/>
</dbReference>
<reference evidence="2 3" key="1">
    <citation type="submission" date="2020-08" db="EMBL/GenBank/DDBJ databases">
        <title>Sequencing the genomes of 1000 actinobacteria strains.</title>
        <authorList>
            <person name="Klenk H.-P."/>
        </authorList>
    </citation>
    <scope>NUCLEOTIDE SEQUENCE [LARGE SCALE GENOMIC DNA]</scope>
    <source>
        <strain evidence="2 3">DSM 23889</strain>
    </source>
</reference>
<dbReference type="Gene3D" id="1.10.287.1080">
    <property type="entry name" value="MazG-like"/>
    <property type="match status" value="1"/>
</dbReference>
<dbReference type="OrthoDB" id="9808939at2"/>
<dbReference type="Pfam" id="PF03819">
    <property type="entry name" value="MazG"/>
    <property type="match status" value="1"/>
</dbReference>
<organism evidence="2 3">
    <name type="scientific">Microcella frigidaquae</name>
    <dbReference type="NCBI Taxonomy" id="424758"/>
    <lineage>
        <taxon>Bacteria</taxon>
        <taxon>Bacillati</taxon>
        <taxon>Actinomycetota</taxon>
        <taxon>Actinomycetes</taxon>
        <taxon>Micrococcales</taxon>
        <taxon>Microbacteriaceae</taxon>
        <taxon>Microcella</taxon>
    </lineage>
</organism>
<evidence type="ECO:0000313" key="3">
    <source>
        <dbReference type="Proteomes" id="UP000552883"/>
    </source>
</evidence>
<dbReference type="EC" id="3.6.1.66" evidence="2"/>
<dbReference type="GO" id="GO:0046061">
    <property type="term" value="P:dATP catabolic process"/>
    <property type="evidence" value="ECO:0007669"/>
    <property type="project" value="TreeGrafter"/>
</dbReference>
<dbReference type="Proteomes" id="UP000552883">
    <property type="component" value="Unassembled WGS sequence"/>
</dbReference>
<dbReference type="GO" id="GO:0046081">
    <property type="term" value="P:dUTP catabolic process"/>
    <property type="evidence" value="ECO:0007669"/>
    <property type="project" value="TreeGrafter"/>
</dbReference>
<accession>A0A840X512</accession>
<dbReference type="RefSeq" id="WP_153982624.1">
    <property type="nucleotide sequence ID" value="NZ_BAAANZ010000012.1"/>
</dbReference>
<dbReference type="AlphaFoldDB" id="A0A840X512"/>
<evidence type="ECO:0000259" key="1">
    <source>
        <dbReference type="Pfam" id="PF03819"/>
    </source>
</evidence>
<comment type="caution">
    <text evidence="2">The sequence shown here is derived from an EMBL/GenBank/DDBJ whole genome shotgun (WGS) entry which is preliminary data.</text>
</comment>
<protein>
    <submittedName>
        <fullName evidence="2">XTP/dITP diphosphohydrolase</fullName>
        <ecNumber evidence="2">3.6.1.66</ecNumber>
    </submittedName>
</protein>
<dbReference type="GO" id="GO:0036220">
    <property type="term" value="F:ITP diphosphatase activity"/>
    <property type="evidence" value="ECO:0007669"/>
    <property type="project" value="UniProtKB-EC"/>
</dbReference>
<sequence>MTEPASPALPPAEPHPQLDQLIAVLAHLRAPGGCAWDAEQTHESLTQYLVEEAHELIDAIEHGTPDDVLEELGDVLYQVLFHADIAAARGADGFTIEDVAARSIAKMVGRHPHVFGDVVADTADEVAANWDTWKRQEKPARTSVLDGVPRGLPALQRAEKLLGRADDVGFAPVLPAVDAPADERVLGAELLALVAAARARGLQPERALRLALSELEADIRHAEQRDGSARGGADLLD</sequence>
<dbReference type="GO" id="GO:0006950">
    <property type="term" value="P:response to stress"/>
    <property type="evidence" value="ECO:0007669"/>
    <property type="project" value="UniProtKB-ARBA"/>
</dbReference>
<dbReference type="PANTHER" id="PTHR30522:SF0">
    <property type="entry name" value="NUCLEOSIDE TRIPHOSPHATE PYROPHOSPHOHYDROLASE"/>
    <property type="match status" value="1"/>
</dbReference>
<dbReference type="GO" id="GO:0046047">
    <property type="term" value="P:TTP catabolic process"/>
    <property type="evidence" value="ECO:0007669"/>
    <property type="project" value="TreeGrafter"/>
</dbReference>
<proteinExistence type="predicted"/>
<dbReference type="NCBIfam" id="TIGR00444">
    <property type="entry name" value="mazG"/>
    <property type="match status" value="1"/>
</dbReference>
<dbReference type="InterPro" id="IPR048015">
    <property type="entry name" value="NTP-PPase_MazG-like_N"/>
</dbReference>
<dbReference type="CDD" id="cd11528">
    <property type="entry name" value="NTP-PPase_MazG_Nterm"/>
    <property type="match status" value="1"/>
</dbReference>
<dbReference type="InterPro" id="IPR004518">
    <property type="entry name" value="MazG-like_dom"/>
</dbReference>
<dbReference type="FunFam" id="1.10.287.1080:FF:000001">
    <property type="entry name" value="Nucleoside triphosphate pyrophosphohydrolase"/>
    <property type="match status" value="1"/>
</dbReference>
<dbReference type="GO" id="GO:0006203">
    <property type="term" value="P:dGTP catabolic process"/>
    <property type="evidence" value="ECO:0007669"/>
    <property type="project" value="TreeGrafter"/>
</dbReference>
<dbReference type="SUPFAM" id="SSF101386">
    <property type="entry name" value="all-alpha NTP pyrophosphatases"/>
    <property type="match status" value="1"/>
</dbReference>
<feature type="domain" description="NTP pyrophosphohydrolase MazG-like" evidence="1">
    <location>
        <begin position="40"/>
        <end position="115"/>
    </location>
</feature>
<dbReference type="GO" id="GO:0046052">
    <property type="term" value="P:UTP catabolic process"/>
    <property type="evidence" value="ECO:0007669"/>
    <property type="project" value="TreeGrafter"/>
</dbReference>
<dbReference type="EMBL" id="JACHBS010000001">
    <property type="protein sequence ID" value="MBB5617470.1"/>
    <property type="molecule type" value="Genomic_DNA"/>
</dbReference>
<evidence type="ECO:0000313" key="2">
    <source>
        <dbReference type="EMBL" id="MBB5617470.1"/>
    </source>
</evidence>
<keyword evidence="3" id="KW-1185">Reference proteome</keyword>
<dbReference type="PANTHER" id="PTHR30522">
    <property type="entry name" value="NUCLEOSIDE TRIPHOSPHATE PYROPHOSPHOHYDROLASE"/>
    <property type="match status" value="1"/>
</dbReference>
<dbReference type="GO" id="GO:0046076">
    <property type="term" value="P:dTTP catabolic process"/>
    <property type="evidence" value="ECO:0007669"/>
    <property type="project" value="TreeGrafter"/>
</dbReference>
<keyword evidence="2" id="KW-0378">Hydrolase</keyword>
<gene>
    <name evidence="2" type="ORF">BJ959_000966</name>
</gene>
<name>A0A840X512_9MICO</name>